<evidence type="ECO:0008006" key="4">
    <source>
        <dbReference type="Google" id="ProtNLM"/>
    </source>
</evidence>
<name>A0AAD3CYP7_9STRA</name>
<comment type="caution">
    <text evidence="2">The sequence shown here is derived from an EMBL/GenBank/DDBJ whole genome shotgun (WGS) entry which is preliminary data.</text>
</comment>
<protein>
    <recommendedName>
        <fullName evidence="4">Sulfotransferase domain-containing protein</fullName>
    </recommendedName>
</protein>
<dbReference type="AlphaFoldDB" id="A0AAD3CYP7"/>
<dbReference type="Gene3D" id="3.40.50.300">
    <property type="entry name" value="P-loop containing nucleotide triphosphate hydrolases"/>
    <property type="match status" value="1"/>
</dbReference>
<dbReference type="PANTHER" id="PTHR32301">
    <property type="entry name" value="COUNTIN RECEPTOR CNR3-RELATED"/>
    <property type="match status" value="1"/>
</dbReference>
<keyword evidence="1" id="KW-0472">Membrane</keyword>
<keyword evidence="1" id="KW-0812">Transmembrane</keyword>
<dbReference type="EMBL" id="BLLK01000047">
    <property type="protein sequence ID" value="GFH54399.1"/>
    <property type="molecule type" value="Genomic_DNA"/>
</dbReference>
<evidence type="ECO:0000256" key="1">
    <source>
        <dbReference type="SAM" id="Phobius"/>
    </source>
</evidence>
<dbReference type="InterPro" id="IPR053259">
    <property type="entry name" value="Golvesin-related_Golgi"/>
</dbReference>
<organism evidence="2 3">
    <name type="scientific">Chaetoceros tenuissimus</name>
    <dbReference type="NCBI Taxonomy" id="426638"/>
    <lineage>
        <taxon>Eukaryota</taxon>
        <taxon>Sar</taxon>
        <taxon>Stramenopiles</taxon>
        <taxon>Ochrophyta</taxon>
        <taxon>Bacillariophyta</taxon>
        <taxon>Coscinodiscophyceae</taxon>
        <taxon>Chaetocerotophycidae</taxon>
        <taxon>Chaetocerotales</taxon>
        <taxon>Chaetocerotaceae</taxon>
        <taxon>Chaetoceros</taxon>
    </lineage>
</organism>
<dbReference type="Proteomes" id="UP001054902">
    <property type="component" value="Unassembled WGS sequence"/>
</dbReference>
<gene>
    <name evidence="2" type="ORF">CTEN210_10875</name>
</gene>
<evidence type="ECO:0000313" key="3">
    <source>
        <dbReference type="Proteomes" id="UP001054902"/>
    </source>
</evidence>
<dbReference type="PANTHER" id="PTHR32301:SF6">
    <property type="entry name" value="GOLVESIN-RELATED"/>
    <property type="match status" value="1"/>
</dbReference>
<reference evidence="2 3" key="1">
    <citation type="journal article" date="2021" name="Sci. Rep.">
        <title>The genome of the diatom Chaetoceros tenuissimus carries an ancient integrated fragment of an extant virus.</title>
        <authorList>
            <person name="Hongo Y."/>
            <person name="Kimura K."/>
            <person name="Takaki Y."/>
            <person name="Yoshida Y."/>
            <person name="Baba S."/>
            <person name="Kobayashi G."/>
            <person name="Nagasaki K."/>
            <person name="Hano T."/>
            <person name="Tomaru Y."/>
        </authorList>
    </citation>
    <scope>NUCLEOTIDE SEQUENCE [LARGE SCALE GENOMIC DNA]</scope>
    <source>
        <strain evidence="2 3">NIES-3715</strain>
    </source>
</reference>
<evidence type="ECO:0000313" key="2">
    <source>
        <dbReference type="EMBL" id="GFH54399.1"/>
    </source>
</evidence>
<dbReference type="InterPro" id="IPR027417">
    <property type="entry name" value="P-loop_NTPase"/>
</dbReference>
<keyword evidence="3" id="KW-1185">Reference proteome</keyword>
<dbReference type="SUPFAM" id="SSF52540">
    <property type="entry name" value="P-loop containing nucleoside triphosphate hydrolases"/>
    <property type="match status" value="1"/>
</dbReference>
<feature type="transmembrane region" description="Helical" evidence="1">
    <location>
        <begin position="32"/>
        <end position="50"/>
    </location>
</feature>
<keyword evidence="1" id="KW-1133">Transmembrane helix</keyword>
<sequence length="387" mass="44413">MHRRRKQSAKDLQKESLNAARKLRFTLQISRIIMLFCISVFIYITSNALYPSNVYTSETIHAKGHKVKVTVEEVFDVPLEARQATRFSSPKPDLQIPENLERYFTDTNKPISATDIPLFWHILKSGGTSMKHGIAFCLGKVEASESGIVDGHEHDTRIEKVKVGEGNYINVDTTTPQGIDRAISMGLLRDGNALPEIIFSPYLHESSNLFKDTSYQGRIFCVFRHPIERAVSLFYYLKKASWEPTFSAKLEKIESIEDYAISEFAENNWMVRFLTNELTGIVTEEHLDIAKEIVRRKVLVGLTLDMENSFRRFMHYLGWNIDSLSVDQQQCLNKYIGHGTNQNQHTNEHFGSMGWKILRANNILDLKLYEYALQLYAEQGATMFGIN</sequence>
<proteinExistence type="predicted"/>
<accession>A0AAD3CYP7</accession>